<dbReference type="InterPro" id="IPR037185">
    <property type="entry name" value="EmrE-like"/>
</dbReference>
<protein>
    <submittedName>
        <fullName evidence="3">Threonine/homoserine efflux transporter RhtA</fullName>
    </submittedName>
</protein>
<feature type="transmembrane region" description="Helical" evidence="1">
    <location>
        <begin position="98"/>
        <end position="119"/>
    </location>
</feature>
<keyword evidence="1" id="KW-0472">Membrane</keyword>
<feature type="domain" description="EamA" evidence="2">
    <location>
        <begin position="11"/>
        <end position="143"/>
    </location>
</feature>
<dbReference type="Proteomes" id="UP000192708">
    <property type="component" value="Unassembled WGS sequence"/>
</dbReference>
<dbReference type="GO" id="GO:0016020">
    <property type="term" value="C:membrane"/>
    <property type="evidence" value="ECO:0007669"/>
    <property type="project" value="InterPro"/>
</dbReference>
<feature type="transmembrane region" description="Helical" evidence="1">
    <location>
        <begin position="241"/>
        <end position="260"/>
    </location>
</feature>
<feature type="transmembrane region" description="Helical" evidence="1">
    <location>
        <begin position="149"/>
        <end position="169"/>
    </location>
</feature>
<accession>A0A1W1Y3R5</accession>
<evidence type="ECO:0000259" key="2">
    <source>
        <dbReference type="Pfam" id="PF00892"/>
    </source>
</evidence>
<dbReference type="OrthoDB" id="8584557at2"/>
<keyword evidence="4" id="KW-1185">Reference proteome</keyword>
<evidence type="ECO:0000256" key="1">
    <source>
        <dbReference type="SAM" id="Phobius"/>
    </source>
</evidence>
<dbReference type="InterPro" id="IPR000620">
    <property type="entry name" value="EamA_dom"/>
</dbReference>
<gene>
    <name evidence="3" type="ORF">SAMN06296008_101269</name>
</gene>
<dbReference type="Pfam" id="PF00892">
    <property type="entry name" value="EamA"/>
    <property type="match status" value="2"/>
</dbReference>
<dbReference type="PANTHER" id="PTHR22911">
    <property type="entry name" value="ACYL-MALONYL CONDENSING ENZYME-RELATED"/>
    <property type="match status" value="1"/>
</dbReference>
<dbReference type="RefSeq" id="WP_084282057.1">
    <property type="nucleotide sequence ID" value="NZ_FWXJ01000001.1"/>
</dbReference>
<dbReference type="PANTHER" id="PTHR22911:SF103">
    <property type="entry name" value="BLR2811 PROTEIN"/>
    <property type="match status" value="1"/>
</dbReference>
<keyword evidence="1" id="KW-0812">Transmembrane</keyword>
<dbReference type="EMBL" id="FWXJ01000001">
    <property type="protein sequence ID" value="SMC30764.1"/>
    <property type="molecule type" value="Genomic_DNA"/>
</dbReference>
<feature type="transmembrane region" description="Helical" evidence="1">
    <location>
        <begin position="126"/>
        <end position="143"/>
    </location>
</feature>
<dbReference type="SUPFAM" id="SSF103481">
    <property type="entry name" value="Multidrug resistance efflux transporter EmrE"/>
    <property type="match status" value="2"/>
</dbReference>
<dbReference type="STRING" id="1938817.SAMN06296008_101269"/>
<feature type="domain" description="EamA" evidence="2">
    <location>
        <begin position="153"/>
        <end position="278"/>
    </location>
</feature>
<feature type="transmembrane region" description="Helical" evidence="1">
    <location>
        <begin position="212"/>
        <end position="229"/>
    </location>
</feature>
<dbReference type="AlphaFoldDB" id="A0A1W1Y3R5"/>
<feature type="transmembrane region" description="Helical" evidence="1">
    <location>
        <begin position="266"/>
        <end position="284"/>
    </location>
</feature>
<feature type="transmembrane region" description="Helical" evidence="1">
    <location>
        <begin position="181"/>
        <end position="200"/>
    </location>
</feature>
<evidence type="ECO:0000313" key="3">
    <source>
        <dbReference type="EMBL" id="SMC30764.1"/>
    </source>
</evidence>
<evidence type="ECO:0000313" key="4">
    <source>
        <dbReference type="Proteomes" id="UP000192708"/>
    </source>
</evidence>
<proteinExistence type="predicted"/>
<sequence>MSINHPSQRIIGIVIASIATLFFAILDTSGKWLVQSFPVIEVVWVRFAVHMLLALICLLYAEGFKKLLIEDIRLHALRSVMLCTMTALNFYALQYLQLAQTAAILFSSPIIIALISSFSQHERLTAVKWVAIIAGFLGVLIILDPLGYHFHPAMLLVLAHATIFALFNFLSKRIAAKSSPLVTQFYSALGPTILLLPFLFNHWQAPSLPLEFGVFFCAGLFGFLSHNLISVAYRYANPATIAPFFYQQMIWMVLLGWLIFDQIPTWNVYAGTLLVIGSGLYLVLHELKQEKK</sequence>
<feature type="transmembrane region" description="Helical" evidence="1">
    <location>
        <begin position="38"/>
        <end position="60"/>
    </location>
</feature>
<feature type="transmembrane region" description="Helical" evidence="1">
    <location>
        <begin position="72"/>
        <end position="92"/>
    </location>
</feature>
<organism evidence="3 4">
    <name type="scientific">Polynucleobacter kasalickyi</name>
    <dbReference type="NCBI Taxonomy" id="1938817"/>
    <lineage>
        <taxon>Bacteria</taxon>
        <taxon>Pseudomonadati</taxon>
        <taxon>Pseudomonadota</taxon>
        <taxon>Betaproteobacteria</taxon>
        <taxon>Burkholderiales</taxon>
        <taxon>Burkholderiaceae</taxon>
        <taxon>Polynucleobacter</taxon>
    </lineage>
</organism>
<name>A0A1W1Y3R5_9BURK</name>
<feature type="transmembrane region" description="Helical" evidence="1">
    <location>
        <begin position="9"/>
        <end position="26"/>
    </location>
</feature>
<keyword evidence="1" id="KW-1133">Transmembrane helix</keyword>
<reference evidence="3 4" key="1">
    <citation type="submission" date="2017-04" db="EMBL/GenBank/DDBJ databases">
        <authorList>
            <person name="Afonso C.L."/>
            <person name="Miller P.J."/>
            <person name="Scott M.A."/>
            <person name="Spackman E."/>
            <person name="Goraichik I."/>
            <person name="Dimitrov K.M."/>
            <person name="Suarez D.L."/>
            <person name="Swayne D.E."/>
        </authorList>
    </citation>
    <scope>NUCLEOTIDE SEQUENCE [LARGE SCALE GENOMIC DNA]</scope>
    <source>
        <strain evidence="3 4">VK13</strain>
    </source>
</reference>
<dbReference type="Gene3D" id="1.10.3730.20">
    <property type="match status" value="1"/>
</dbReference>